<dbReference type="EMBL" id="CP009054">
    <property type="protein sequence ID" value="AII12681.1"/>
    <property type="molecule type" value="Genomic_DNA"/>
</dbReference>
<evidence type="ECO:0000313" key="2">
    <source>
        <dbReference type="Proteomes" id="UP000028594"/>
    </source>
</evidence>
<dbReference type="Proteomes" id="UP000028594">
    <property type="component" value="Chromosome"/>
</dbReference>
<accession>A0ABC8A609</accession>
<sequence length="63" mass="7371">MHKDYINENLLNEIDCIVSKDDRISTIYKETRNKGCRIFLSRMVGVIHLASLTSKINLQNEFK</sequence>
<protein>
    <submittedName>
        <fullName evidence="1">Uncharacterized protein</fullName>
    </submittedName>
</protein>
<evidence type="ECO:0000313" key="1">
    <source>
        <dbReference type="EMBL" id="AII12681.1"/>
    </source>
</evidence>
<dbReference type="KEGG" id="llx:NCDO2118_1197"/>
<reference evidence="1 2" key="1">
    <citation type="submission" date="2014-07" db="EMBL/GenBank/DDBJ databases">
        <title>Genome sequence of Lactococcus lactis subsp. lactis NCDO 2118, a GABA-producing strain.</title>
        <authorList>
            <person name="Oliveira L.C."/>
            <person name="Saraiva T.D.L."/>
            <person name="Soares S.C."/>
            <person name="Ramos R.T.J."/>
            <person name="Sa P.H.C.G."/>
            <person name="Carneiro A.R."/>
            <person name="Miranda F."/>
            <person name="Freire M."/>
            <person name="Renan W."/>
            <person name="Oliveira A.F.Jr."/>
            <person name="Santos A.R."/>
            <person name="Pinto A.C."/>
            <person name="Souza B.M."/>
            <person name="Castro C.P."/>
            <person name="Diniz C.A.A."/>
            <person name="Rocha C.S."/>
            <person name="Mariano D.C.B."/>
            <person name="Aguiar E.L."/>
            <person name="Folador E.L."/>
            <person name="Barbosa E.G.V."/>
            <person name="Aburjaile F.F."/>
            <person name="Goncalves L.A."/>
            <person name="Guimaraes L.C."/>
            <person name="Azevedo M.S.P."/>
            <person name="Agresti P.C.M."/>
            <person name="Faria R.F."/>
            <person name="Tiwari S."/>
            <person name="Almeida S.S."/>
            <person name="Hassan S.S."/>
            <person name="Pereira V.B."/>
            <person name="Abreu V.A.C."/>
            <person name="Pereira U.P."/>
            <person name="Dorella F.A."/>
            <person name="Carvalho A.F."/>
            <person name="Pereira F.L."/>
            <person name="Leal C.A.G."/>
            <person name="Figueiredo H.C.P."/>
            <person name="Silva A."/>
            <person name="Miyoshi A."/>
            <person name="Azevedo V."/>
        </authorList>
    </citation>
    <scope>NUCLEOTIDE SEQUENCE [LARGE SCALE GENOMIC DNA]</scope>
    <source>
        <strain evidence="1 2">NCDO 2118</strain>
    </source>
</reference>
<name>A0ABC8A609_LACLL</name>
<gene>
    <name evidence="1" type="ORF">NCDO2118_1197</name>
</gene>
<proteinExistence type="predicted"/>
<dbReference type="AlphaFoldDB" id="A0ABC8A609"/>
<organism evidence="1 2">
    <name type="scientific">Lactococcus lactis subsp. lactis NCDO 2118</name>
    <dbReference type="NCBI Taxonomy" id="1117941"/>
    <lineage>
        <taxon>Bacteria</taxon>
        <taxon>Bacillati</taxon>
        <taxon>Bacillota</taxon>
        <taxon>Bacilli</taxon>
        <taxon>Lactobacillales</taxon>
        <taxon>Streptococcaceae</taxon>
        <taxon>Lactococcus</taxon>
    </lineage>
</organism>